<dbReference type="STRING" id="1238182.C882_1773"/>
<sequence length="175" mass="18476">MTTTAAAAPTFAMQPITAEDTEALLGLNNAAVPHVNDLDAAAFRAIVDEATVAVKAVDAEGGVAGFVLALVPGKRYASENYAWFCANMGDEGFLYVDRIVVDPTRRRSGAARALYEHVFAEAGRTGAPRVTCEVNVRPPNPGSMAFHEALGFQGVGEIEPYGGTKRVRLLARPVG</sequence>
<keyword evidence="2" id="KW-0012">Acyltransferase</keyword>
<keyword evidence="1 4" id="KW-0808">Transferase</keyword>
<evidence type="ECO:0000313" key="5">
    <source>
        <dbReference type="Proteomes" id="UP000009881"/>
    </source>
</evidence>
<dbReference type="OrthoDB" id="6182349at2"/>
<dbReference type="PANTHER" id="PTHR43877">
    <property type="entry name" value="AMINOALKYLPHOSPHONATE N-ACETYLTRANSFERASE-RELATED-RELATED"/>
    <property type="match status" value="1"/>
</dbReference>
<reference evidence="4 5" key="1">
    <citation type="journal article" date="2013" name="Genome Announc.">
        <title>Draft Genome Sequence of an Alphaproteobacterium, Caenispirillum salinarum AK4(T), Isolated from a Solar Saltern.</title>
        <authorList>
            <person name="Khatri I."/>
            <person name="Singh A."/>
            <person name="Korpole S."/>
            <person name="Pinnaka A.K."/>
            <person name="Subramanian S."/>
        </authorList>
    </citation>
    <scope>NUCLEOTIDE SEQUENCE [LARGE SCALE GENOMIC DNA]</scope>
    <source>
        <strain evidence="4 5">AK4</strain>
    </source>
</reference>
<dbReference type="eggNOG" id="COG3818">
    <property type="taxonomic scope" value="Bacteria"/>
</dbReference>
<dbReference type="Gene3D" id="3.40.630.30">
    <property type="match status" value="1"/>
</dbReference>
<dbReference type="CDD" id="cd04301">
    <property type="entry name" value="NAT_SF"/>
    <property type="match status" value="1"/>
</dbReference>
<dbReference type="InterPro" id="IPR050832">
    <property type="entry name" value="Bact_Acetyltransf"/>
</dbReference>
<evidence type="ECO:0000259" key="3">
    <source>
        <dbReference type="PROSITE" id="PS51186"/>
    </source>
</evidence>
<dbReference type="AlphaFoldDB" id="K9HF20"/>
<dbReference type="Proteomes" id="UP000009881">
    <property type="component" value="Unassembled WGS sequence"/>
</dbReference>
<protein>
    <submittedName>
        <fullName evidence="4">Putative acetyltransferase</fullName>
    </submittedName>
</protein>
<evidence type="ECO:0000256" key="1">
    <source>
        <dbReference type="ARBA" id="ARBA00022679"/>
    </source>
</evidence>
<dbReference type="PANTHER" id="PTHR43877:SF2">
    <property type="entry name" value="AMINOALKYLPHOSPHONATE N-ACETYLTRANSFERASE-RELATED"/>
    <property type="match status" value="1"/>
</dbReference>
<evidence type="ECO:0000313" key="4">
    <source>
        <dbReference type="EMBL" id="EKV27271.1"/>
    </source>
</evidence>
<dbReference type="InterPro" id="IPR016181">
    <property type="entry name" value="Acyl_CoA_acyltransferase"/>
</dbReference>
<dbReference type="Pfam" id="PF00583">
    <property type="entry name" value="Acetyltransf_1"/>
    <property type="match status" value="1"/>
</dbReference>
<organism evidence="4 5">
    <name type="scientific">Caenispirillum salinarum AK4</name>
    <dbReference type="NCBI Taxonomy" id="1238182"/>
    <lineage>
        <taxon>Bacteria</taxon>
        <taxon>Pseudomonadati</taxon>
        <taxon>Pseudomonadota</taxon>
        <taxon>Alphaproteobacteria</taxon>
        <taxon>Rhodospirillales</taxon>
        <taxon>Novispirillaceae</taxon>
        <taxon>Caenispirillum</taxon>
    </lineage>
</organism>
<dbReference type="PROSITE" id="PS51186">
    <property type="entry name" value="GNAT"/>
    <property type="match status" value="1"/>
</dbReference>
<dbReference type="PIRSF" id="PIRSF028520">
    <property type="entry name" value="UCP028520"/>
    <property type="match status" value="1"/>
</dbReference>
<dbReference type="EMBL" id="ANHY01000020">
    <property type="protein sequence ID" value="EKV27271.1"/>
    <property type="molecule type" value="Genomic_DNA"/>
</dbReference>
<comment type="caution">
    <text evidence="4">The sequence shown here is derived from an EMBL/GenBank/DDBJ whole genome shotgun (WGS) entry which is preliminary data.</text>
</comment>
<name>K9HF20_9PROT</name>
<accession>K9HF20</accession>
<dbReference type="GO" id="GO:0016747">
    <property type="term" value="F:acyltransferase activity, transferring groups other than amino-acyl groups"/>
    <property type="evidence" value="ECO:0007669"/>
    <property type="project" value="InterPro"/>
</dbReference>
<feature type="domain" description="N-acetyltransferase" evidence="3">
    <location>
        <begin position="11"/>
        <end position="175"/>
    </location>
</feature>
<dbReference type="RefSeq" id="WP_009542169.1">
    <property type="nucleotide sequence ID" value="NZ_ANHY01000020.1"/>
</dbReference>
<dbReference type="SUPFAM" id="SSF55729">
    <property type="entry name" value="Acyl-CoA N-acyltransferases (Nat)"/>
    <property type="match status" value="1"/>
</dbReference>
<gene>
    <name evidence="4" type="ORF">C882_1773</name>
</gene>
<dbReference type="InterPro" id="IPR016890">
    <property type="entry name" value="UCP028520"/>
</dbReference>
<keyword evidence="5" id="KW-1185">Reference proteome</keyword>
<evidence type="ECO:0000256" key="2">
    <source>
        <dbReference type="ARBA" id="ARBA00023315"/>
    </source>
</evidence>
<proteinExistence type="predicted"/>
<dbReference type="InterPro" id="IPR000182">
    <property type="entry name" value="GNAT_dom"/>
</dbReference>